<gene>
    <name evidence="3" type="ORF">DT603_13200</name>
</gene>
<feature type="chain" id="PRO_5046049630" evidence="2">
    <location>
        <begin position="25"/>
        <end position="221"/>
    </location>
</feature>
<keyword evidence="2" id="KW-0732">Signal</keyword>
<accession>A0ABX0AI50</accession>
<evidence type="ECO:0000256" key="1">
    <source>
        <dbReference type="SAM" id="MobiDB-lite"/>
    </source>
</evidence>
<dbReference type="EMBL" id="QOVG01000009">
    <property type="protein sequence ID" value="NDK39795.1"/>
    <property type="molecule type" value="Genomic_DNA"/>
</dbReference>
<dbReference type="RefSeq" id="WP_162350455.1">
    <property type="nucleotide sequence ID" value="NZ_QOVG01000009.1"/>
</dbReference>
<keyword evidence="4" id="KW-1185">Reference proteome</keyword>
<comment type="caution">
    <text evidence="3">The sequence shown here is derived from an EMBL/GenBank/DDBJ whole genome shotgun (WGS) entry which is preliminary data.</text>
</comment>
<dbReference type="Proteomes" id="UP001429354">
    <property type="component" value="Unassembled WGS sequence"/>
</dbReference>
<reference evidence="3 4" key="1">
    <citation type="submission" date="2018-07" db="EMBL/GenBank/DDBJ databases">
        <title>Whole genome Sequencing of Pseudoxanthomonas gei KCTC 32298 (T).</title>
        <authorList>
            <person name="Kumar S."/>
            <person name="Bansal K."/>
            <person name="Kaur A."/>
            <person name="Patil P."/>
            <person name="Sharma S."/>
            <person name="Patil P.B."/>
        </authorList>
    </citation>
    <scope>NUCLEOTIDE SEQUENCE [LARGE SCALE GENOMIC DNA]</scope>
    <source>
        <strain evidence="3 4">KCTC 32298</strain>
    </source>
</reference>
<organism evidence="3 4">
    <name type="scientific">Pseudoxanthomonas gei</name>
    <dbReference type="NCBI Taxonomy" id="1383030"/>
    <lineage>
        <taxon>Bacteria</taxon>
        <taxon>Pseudomonadati</taxon>
        <taxon>Pseudomonadota</taxon>
        <taxon>Gammaproteobacteria</taxon>
        <taxon>Lysobacterales</taxon>
        <taxon>Lysobacteraceae</taxon>
        <taxon>Pseudoxanthomonas</taxon>
    </lineage>
</organism>
<evidence type="ECO:0000313" key="4">
    <source>
        <dbReference type="Proteomes" id="UP001429354"/>
    </source>
</evidence>
<protein>
    <submittedName>
        <fullName evidence="3">DUF4124 domain-containing protein</fullName>
    </submittedName>
</protein>
<sequence>MRSLYLLPLLACTLITPLAVPAAAADVLIYRCVAASGKLTLRDSPCAKGETQQVRSMLRPKDAAAGVAPAKPPAPPAVAPRREVQVVYRMPARPMYECVTAEGERYASDNGEGNPRWLPLWAAGYPAWSHRGGGNGHRPPRDRPDGGYRPPPQAGVLLPAGGTWVRDECHALPQEEVCSRLSDRRYEIIRRYNSALQSERRQLELEQRGIDARIDNDCGNP</sequence>
<proteinExistence type="predicted"/>
<feature type="region of interest" description="Disordered" evidence="1">
    <location>
        <begin position="131"/>
        <end position="154"/>
    </location>
</feature>
<evidence type="ECO:0000256" key="2">
    <source>
        <dbReference type="SAM" id="SignalP"/>
    </source>
</evidence>
<name>A0ABX0AI50_9GAMM</name>
<evidence type="ECO:0000313" key="3">
    <source>
        <dbReference type="EMBL" id="NDK39795.1"/>
    </source>
</evidence>
<feature type="signal peptide" evidence="2">
    <location>
        <begin position="1"/>
        <end position="24"/>
    </location>
</feature>